<evidence type="ECO:0000313" key="1">
    <source>
        <dbReference type="Proteomes" id="UP000887566"/>
    </source>
</evidence>
<accession>A0A914VPE8</accession>
<evidence type="ECO:0000313" key="2">
    <source>
        <dbReference type="WBParaSite" id="PSAMB.scaffold23130size449.g38816.t1"/>
    </source>
</evidence>
<protein>
    <submittedName>
        <fullName evidence="2">Uncharacterized protein</fullName>
    </submittedName>
</protein>
<sequence>MQLLPSRFTLTISTTNSTTTSRTITSSFSTTTAVRKAWIAGTTTPDDNWRFRSFETLF</sequence>
<dbReference type="AlphaFoldDB" id="A0A914VPE8"/>
<keyword evidence="1" id="KW-1185">Reference proteome</keyword>
<organism evidence="1 2">
    <name type="scientific">Plectus sambesii</name>
    <dbReference type="NCBI Taxonomy" id="2011161"/>
    <lineage>
        <taxon>Eukaryota</taxon>
        <taxon>Metazoa</taxon>
        <taxon>Ecdysozoa</taxon>
        <taxon>Nematoda</taxon>
        <taxon>Chromadorea</taxon>
        <taxon>Plectida</taxon>
        <taxon>Plectina</taxon>
        <taxon>Plectoidea</taxon>
        <taxon>Plectidae</taxon>
        <taxon>Plectus</taxon>
    </lineage>
</organism>
<dbReference type="WBParaSite" id="PSAMB.scaffold23130size449.g38816.t1">
    <property type="protein sequence ID" value="PSAMB.scaffold23130size449.g38816.t1"/>
    <property type="gene ID" value="PSAMB.scaffold23130size449.g38816"/>
</dbReference>
<reference evidence="2" key="1">
    <citation type="submission" date="2022-11" db="UniProtKB">
        <authorList>
            <consortium name="WormBaseParasite"/>
        </authorList>
    </citation>
    <scope>IDENTIFICATION</scope>
</reference>
<proteinExistence type="predicted"/>
<name>A0A914VPE8_9BILA</name>
<dbReference type="Proteomes" id="UP000887566">
    <property type="component" value="Unplaced"/>
</dbReference>